<name>A0A7S7NKV8_PALFE</name>
<evidence type="ECO:0000313" key="2">
    <source>
        <dbReference type="Proteomes" id="UP000593892"/>
    </source>
</evidence>
<evidence type="ECO:0000313" key="1">
    <source>
        <dbReference type="EMBL" id="QOY85533.1"/>
    </source>
</evidence>
<sequence length="441" mass="49561">MFGRGNWAILGLAKESLEVFRTNLENQLLMAASSQMAASAIARLYGADALGFNPFSAPRLDEEQELNEEQQAELAKFAITEREEGSEETLPEEILADKGYAVTAERFQLHPTMPWFGMWAVANDWKKASDLPSIKEQRSYVLLERPYRFLQATDKKTVDQETLGVTTIVRKQVPVLLDFNEGRVYIESTNKLLIYRIIVRLNLLAAQTIPVAWTFGTPNWTEEVLNRLYEKTQYEDEIVKRAEEAKRFSAKEIEKLEDRVMEAIVANYFSMTELPGGLWAGISGPAVIRLHATAPAIGVKAPTSATTLLRMTSDTGIVSGVLTFQECVPVMNKEGVERIIRRDLVRMQLNDKINLTDVGAAMLRGFDLSTHKKDVQREIKQTKQVPSIPQFWGNWLHQLGNAVRTIEGAFREILDVDGDQEGGIVPMQVPEKVESTETVSA</sequence>
<keyword evidence="2" id="KW-1185">Reference proteome</keyword>
<gene>
    <name evidence="1" type="ORF">IRI77_22195</name>
</gene>
<reference evidence="1 2" key="1">
    <citation type="submission" date="2020-10" db="EMBL/GenBank/DDBJ databases">
        <title>Complete genome sequence of Paludibaculum fermentans P105T, a facultatively anaerobic acidobacterium capable of dissimilatory Fe(III) reduction.</title>
        <authorList>
            <person name="Dedysh S.N."/>
            <person name="Beletsky A.V."/>
            <person name="Kulichevskaya I.S."/>
            <person name="Mardanov A.V."/>
            <person name="Ravin N.V."/>
        </authorList>
    </citation>
    <scope>NUCLEOTIDE SEQUENCE [LARGE SCALE GENOMIC DNA]</scope>
    <source>
        <strain evidence="1 2">P105</strain>
    </source>
</reference>
<dbReference type="RefSeq" id="WP_194447203.1">
    <property type="nucleotide sequence ID" value="NZ_CP063849.1"/>
</dbReference>
<dbReference type="KEGG" id="pfer:IRI77_22195"/>
<dbReference type="AlphaFoldDB" id="A0A7S7NKV8"/>
<accession>A0A7S7NKV8</accession>
<protein>
    <submittedName>
        <fullName evidence="1">Uncharacterized protein</fullName>
    </submittedName>
</protein>
<dbReference type="EMBL" id="CP063849">
    <property type="protein sequence ID" value="QOY85533.1"/>
    <property type="molecule type" value="Genomic_DNA"/>
</dbReference>
<organism evidence="1 2">
    <name type="scientific">Paludibaculum fermentans</name>
    <dbReference type="NCBI Taxonomy" id="1473598"/>
    <lineage>
        <taxon>Bacteria</taxon>
        <taxon>Pseudomonadati</taxon>
        <taxon>Acidobacteriota</taxon>
        <taxon>Terriglobia</taxon>
        <taxon>Bryobacterales</taxon>
        <taxon>Bryobacteraceae</taxon>
        <taxon>Paludibaculum</taxon>
    </lineage>
</organism>
<dbReference type="Proteomes" id="UP000593892">
    <property type="component" value="Chromosome"/>
</dbReference>
<proteinExistence type="predicted"/>